<protein>
    <recommendedName>
        <fullName evidence="1 5">Glucose-6-phosphate isomerase</fullName>
        <ecNumber evidence="1 5">5.3.1.9</ecNumber>
    </recommendedName>
</protein>
<dbReference type="AlphaFoldDB" id="A0A4V3DPH3"/>
<dbReference type="EMBL" id="SNZJ01000013">
    <property type="protein sequence ID" value="TDR52326.1"/>
    <property type="molecule type" value="Genomic_DNA"/>
</dbReference>
<proteinExistence type="inferred from homology"/>
<comment type="caution">
    <text evidence="7">The sequence shown here is derived from an EMBL/GenBank/DDBJ whole genome shotgun (WGS) entry which is preliminary data.</text>
</comment>
<feature type="non-terminal residue" evidence="7">
    <location>
        <position position="1"/>
    </location>
</feature>
<dbReference type="GO" id="GO:0006096">
    <property type="term" value="P:glycolytic process"/>
    <property type="evidence" value="ECO:0007669"/>
    <property type="project" value="UniProtKB-UniPathway"/>
</dbReference>
<dbReference type="SUPFAM" id="SSF53697">
    <property type="entry name" value="SIS domain"/>
    <property type="match status" value="1"/>
</dbReference>
<evidence type="ECO:0000256" key="5">
    <source>
        <dbReference type="RuleBase" id="RU000612"/>
    </source>
</evidence>
<dbReference type="PANTHER" id="PTHR11469">
    <property type="entry name" value="GLUCOSE-6-PHOSPHATE ISOMERASE"/>
    <property type="match status" value="1"/>
</dbReference>
<dbReference type="PROSITE" id="PS51463">
    <property type="entry name" value="P_GLUCOSE_ISOMERASE_3"/>
    <property type="match status" value="1"/>
</dbReference>
<feature type="region of interest" description="Disordered" evidence="6">
    <location>
        <begin position="191"/>
        <end position="224"/>
    </location>
</feature>
<dbReference type="InterPro" id="IPR035482">
    <property type="entry name" value="SIS_PGI_2"/>
</dbReference>
<dbReference type="PANTHER" id="PTHR11469:SF1">
    <property type="entry name" value="GLUCOSE-6-PHOSPHATE ISOMERASE"/>
    <property type="match status" value="1"/>
</dbReference>
<evidence type="ECO:0000313" key="8">
    <source>
        <dbReference type="Proteomes" id="UP000295212"/>
    </source>
</evidence>
<dbReference type="InterPro" id="IPR018189">
    <property type="entry name" value="Phosphoglucose_isomerase_CS"/>
</dbReference>
<dbReference type="EC" id="5.3.1.9" evidence="1 5"/>
<dbReference type="UniPathway" id="UPA00109">
    <property type="reaction ID" value="UER00181"/>
</dbReference>
<dbReference type="PROSITE" id="PS00174">
    <property type="entry name" value="P_GLUCOSE_ISOMERASE_2"/>
    <property type="match status" value="1"/>
</dbReference>
<dbReference type="InterPro" id="IPR001672">
    <property type="entry name" value="G6P_Isomerase"/>
</dbReference>
<dbReference type="GO" id="GO:0006094">
    <property type="term" value="P:gluconeogenesis"/>
    <property type="evidence" value="ECO:0007669"/>
    <property type="project" value="UniProtKB-KW"/>
</dbReference>
<organism evidence="7 8">
    <name type="scientific">Halomonas ventosae</name>
    <dbReference type="NCBI Taxonomy" id="229007"/>
    <lineage>
        <taxon>Bacteria</taxon>
        <taxon>Pseudomonadati</taxon>
        <taxon>Pseudomonadota</taxon>
        <taxon>Gammaproteobacteria</taxon>
        <taxon>Oceanospirillales</taxon>
        <taxon>Halomonadaceae</taxon>
        <taxon>Halomonas</taxon>
    </lineage>
</organism>
<dbReference type="GO" id="GO:0051156">
    <property type="term" value="P:glucose 6-phosphate metabolic process"/>
    <property type="evidence" value="ECO:0007669"/>
    <property type="project" value="TreeGrafter"/>
</dbReference>
<comment type="catalytic activity">
    <reaction evidence="5">
        <text>alpha-D-glucose 6-phosphate = beta-D-fructose 6-phosphate</text>
        <dbReference type="Rhea" id="RHEA:11816"/>
        <dbReference type="ChEBI" id="CHEBI:57634"/>
        <dbReference type="ChEBI" id="CHEBI:58225"/>
        <dbReference type="EC" id="5.3.1.9"/>
    </reaction>
</comment>
<dbReference type="Pfam" id="PF00342">
    <property type="entry name" value="PGI"/>
    <property type="match status" value="1"/>
</dbReference>
<comment type="similarity">
    <text evidence="5">Belongs to the GPI family.</text>
</comment>
<evidence type="ECO:0000256" key="6">
    <source>
        <dbReference type="SAM" id="MobiDB-lite"/>
    </source>
</evidence>
<dbReference type="PRINTS" id="PR00662">
    <property type="entry name" value="G6PISOMERASE"/>
</dbReference>
<reference evidence="7 8" key="1">
    <citation type="submission" date="2019-03" db="EMBL/GenBank/DDBJ databases">
        <title>Genomic Encyclopedia of Type Strains, Phase III (KMG-III): the genomes of soil and plant-associated and newly described type strains.</title>
        <authorList>
            <person name="Whitman W."/>
        </authorList>
    </citation>
    <scope>NUCLEOTIDE SEQUENCE [LARGE SCALE GENOMIC DNA]</scope>
    <source>
        <strain evidence="7 8">CECT 5797</strain>
    </source>
</reference>
<keyword evidence="2 5" id="KW-0312">Gluconeogenesis</keyword>
<name>A0A4V3DPH3_9GAMM</name>
<accession>A0A4V3DPH3</accession>
<dbReference type="CDD" id="cd05016">
    <property type="entry name" value="SIS_PGI_2"/>
    <property type="match status" value="1"/>
</dbReference>
<evidence type="ECO:0000256" key="4">
    <source>
        <dbReference type="ARBA" id="ARBA00023235"/>
    </source>
</evidence>
<comment type="pathway">
    <text evidence="5">Carbohydrate degradation; glycolysis; D-glyceraldehyde 3-phosphate and glycerone phosphate from D-glucose: step 2/4.</text>
</comment>
<keyword evidence="3 5" id="KW-0324">Glycolysis</keyword>
<dbReference type="Proteomes" id="UP000295212">
    <property type="component" value="Unassembled WGS sequence"/>
</dbReference>
<evidence type="ECO:0000313" key="7">
    <source>
        <dbReference type="EMBL" id="TDR52326.1"/>
    </source>
</evidence>
<dbReference type="Gene3D" id="1.10.1390.10">
    <property type="match status" value="1"/>
</dbReference>
<dbReference type="GO" id="GO:0004347">
    <property type="term" value="F:glucose-6-phosphate isomerase activity"/>
    <property type="evidence" value="ECO:0007669"/>
    <property type="project" value="UniProtKB-EC"/>
</dbReference>
<dbReference type="InterPro" id="IPR023096">
    <property type="entry name" value="G6P_Isomerase_C"/>
</dbReference>
<dbReference type="Gene3D" id="3.40.50.10490">
    <property type="entry name" value="Glucose-6-phosphate isomerase like protein, domain 1"/>
    <property type="match status" value="1"/>
</dbReference>
<gene>
    <name evidence="7" type="ORF">DFP85_113106</name>
</gene>
<dbReference type="GO" id="GO:0097367">
    <property type="term" value="F:carbohydrate derivative binding"/>
    <property type="evidence" value="ECO:0007669"/>
    <property type="project" value="InterPro"/>
</dbReference>
<evidence type="ECO:0000256" key="2">
    <source>
        <dbReference type="ARBA" id="ARBA00022432"/>
    </source>
</evidence>
<keyword evidence="4 5" id="KW-0413">Isomerase</keyword>
<dbReference type="GO" id="GO:0048029">
    <property type="term" value="F:monosaccharide binding"/>
    <property type="evidence" value="ECO:0007669"/>
    <property type="project" value="TreeGrafter"/>
</dbReference>
<sequence>HQLPAFLQQLDMESNGKSVDIFGHPVDYKTGPIVWGQTGSNGQHAFFQLLHQGTRYVPIDFIASLKPEPGMEEHHFALLTNMLAQANAFMEGSLKGGEGSGSRPDPYSCPGNRPSSVLLLDELTPRNLGALIALYEHKVFVQGVIWNINSFDQWGVQLGKRIAGEISERIDAHSQDFDASTQGLLALVRGHFASGGDPSGGDPSGGEEKAGRPRRRSRKASTGR</sequence>
<evidence type="ECO:0000256" key="1">
    <source>
        <dbReference type="ARBA" id="ARBA00011952"/>
    </source>
</evidence>
<feature type="compositionally biased region" description="Basic residues" evidence="6">
    <location>
        <begin position="212"/>
        <end position="224"/>
    </location>
</feature>
<dbReference type="GO" id="GO:0005829">
    <property type="term" value="C:cytosol"/>
    <property type="evidence" value="ECO:0007669"/>
    <property type="project" value="TreeGrafter"/>
</dbReference>
<evidence type="ECO:0000256" key="3">
    <source>
        <dbReference type="ARBA" id="ARBA00023152"/>
    </source>
</evidence>
<dbReference type="InterPro" id="IPR046348">
    <property type="entry name" value="SIS_dom_sf"/>
</dbReference>